<feature type="transmembrane region" description="Helical" evidence="8">
    <location>
        <begin position="148"/>
        <end position="168"/>
    </location>
</feature>
<dbReference type="PANTHER" id="PTHR33908:SF11">
    <property type="entry name" value="MEMBRANE PROTEIN"/>
    <property type="match status" value="1"/>
</dbReference>
<dbReference type="AlphaFoldDB" id="A0A977KXP6"/>
<evidence type="ECO:0000313" key="10">
    <source>
        <dbReference type="EMBL" id="UXE61777.1"/>
    </source>
</evidence>
<feature type="transmembrane region" description="Helical" evidence="8">
    <location>
        <begin position="222"/>
        <end position="240"/>
    </location>
</feature>
<evidence type="ECO:0000256" key="7">
    <source>
        <dbReference type="ARBA" id="ARBA00023136"/>
    </source>
</evidence>
<dbReference type="GO" id="GO:0000030">
    <property type="term" value="F:mannosyltransferase activity"/>
    <property type="evidence" value="ECO:0007669"/>
    <property type="project" value="InterPro"/>
</dbReference>
<dbReference type="GO" id="GO:0016763">
    <property type="term" value="F:pentosyltransferase activity"/>
    <property type="evidence" value="ECO:0007669"/>
    <property type="project" value="TreeGrafter"/>
</dbReference>
<dbReference type="GO" id="GO:0005886">
    <property type="term" value="C:plasma membrane"/>
    <property type="evidence" value="ECO:0007669"/>
    <property type="project" value="UniProtKB-SubCell"/>
</dbReference>
<dbReference type="EMBL" id="CP073041">
    <property type="protein sequence ID" value="UXE61777.1"/>
    <property type="molecule type" value="Genomic_DNA"/>
</dbReference>
<evidence type="ECO:0000256" key="1">
    <source>
        <dbReference type="ARBA" id="ARBA00004651"/>
    </source>
</evidence>
<feature type="transmembrane region" description="Helical" evidence="8">
    <location>
        <begin position="316"/>
        <end position="338"/>
    </location>
</feature>
<evidence type="ECO:0000256" key="4">
    <source>
        <dbReference type="ARBA" id="ARBA00022679"/>
    </source>
</evidence>
<evidence type="ECO:0000256" key="6">
    <source>
        <dbReference type="ARBA" id="ARBA00022989"/>
    </source>
</evidence>
<name>A0A977KXP6_9CYAN</name>
<accession>A0A977KXP6</accession>
<evidence type="ECO:0000259" key="9">
    <source>
        <dbReference type="Pfam" id="PF02366"/>
    </source>
</evidence>
<dbReference type="SUPFAM" id="SSF48452">
    <property type="entry name" value="TPR-like"/>
    <property type="match status" value="1"/>
</dbReference>
<comment type="subcellular location">
    <subcellularLocation>
        <location evidence="1">Cell membrane</location>
        <topology evidence="1">Multi-pass membrane protein</topology>
    </subcellularLocation>
</comment>
<dbReference type="GO" id="GO:0006493">
    <property type="term" value="P:protein O-linked glycosylation"/>
    <property type="evidence" value="ECO:0007669"/>
    <property type="project" value="InterPro"/>
</dbReference>
<feature type="transmembrane region" description="Helical" evidence="8">
    <location>
        <begin position="12"/>
        <end position="32"/>
    </location>
</feature>
<keyword evidence="3" id="KW-0328">Glycosyltransferase</keyword>
<dbReference type="PANTHER" id="PTHR33908">
    <property type="entry name" value="MANNOSYLTRANSFERASE YKCB-RELATED"/>
    <property type="match status" value="1"/>
</dbReference>
<gene>
    <name evidence="10" type="ORF">KA717_02185</name>
</gene>
<dbReference type="InterPro" id="IPR050297">
    <property type="entry name" value="LipidA_mod_glycosyltrf_83"/>
</dbReference>
<evidence type="ECO:0000256" key="8">
    <source>
        <dbReference type="SAM" id="Phobius"/>
    </source>
</evidence>
<dbReference type="InterPro" id="IPR003342">
    <property type="entry name" value="ArnT-like_N"/>
</dbReference>
<dbReference type="Proteomes" id="UP001065613">
    <property type="component" value="Chromosome"/>
</dbReference>
<sequence>MSESKISFPQWSIYTILGLIWLLSNLSDRLWLSLNQAVPAWDQSNHLTNSLLYLRALQTSDLGSGEWWRQLWMLSPKYPPITYLLSVPFQSLFGKGNDSALLTSFLCSGILIACVYTLGKILFNHQVGLWAAAITVLLPRLYQTRLQFLLDNPLLTFTIASFTFLTIWKQEKNLGRQWLWIAGFSLSLGIGLLTKQSILFYLFFPLLGLIIYYFWQRKWTRILQLLLSFLGSSLIWYPWYRTNWIYLFSTAQNSNAIPAAMEGDPAVNTLAAWVYYGKDLPLAVSWVLLIVPLVGLILDLLKRFPRSKENQTRSQVLASLGWLGLYFGGTYLICSALYNKDSRYIIPYLPILAIFLAYGLTRWRGRWQWVRWGAIAVAILVTITNLFPIPGSDQISQFFSPEVLFRPNFNQTPPHTEIFTTAQKLTPEQIINLGVIPNTDAVNPNTLNYFGTLANYQGFGRELGSNQEKVAEDYLGFDWFLTKTGENGYAQPPQLALAEKLSTYPDFQQVGSWPLADQSLLQLFHRQTPSVSIKSLAQNPSQIKLEKVILPEKTPPGQPVPITYQWSASRHLLERGLVLLTWRSRSNPQQYWLQDHRLGLGQFFVNSGQDQGLEIVEHTAMLPTDNLTDGIYQLEASYLNLETGQTQLIALPTTQITLDSTAPALPAPPLDFVTQLRQLALNLPKGVKGLDPVFQQVDRLNLYDPTQDYLKQVDASLSYRLAHDPKEAVNWTYAVVLARVLQQNPQTAIAALQSLVKLDSQNPYSHGYLAFVYLYDWQGKAAEKALQPALQLAPNNPDIQALKAISLIMQGNLWGGWQTLAPILTKK</sequence>
<dbReference type="InterPro" id="IPR011990">
    <property type="entry name" value="TPR-like_helical_dom_sf"/>
</dbReference>
<dbReference type="Gene3D" id="1.25.40.10">
    <property type="entry name" value="Tetratricopeptide repeat domain"/>
    <property type="match status" value="1"/>
</dbReference>
<evidence type="ECO:0000256" key="3">
    <source>
        <dbReference type="ARBA" id="ARBA00022676"/>
    </source>
</evidence>
<evidence type="ECO:0000256" key="2">
    <source>
        <dbReference type="ARBA" id="ARBA00022475"/>
    </source>
</evidence>
<keyword evidence="4" id="KW-0808">Transferase</keyword>
<dbReference type="Pfam" id="PF02366">
    <property type="entry name" value="PMT"/>
    <property type="match status" value="1"/>
</dbReference>
<dbReference type="KEGG" id="wna:KA717_02185"/>
<proteinExistence type="predicted"/>
<keyword evidence="6 8" id="KW-1133">Transmembrane helix</keyword>
<feature type="transmembrane region" description="Helical" evidence="8">
    <location>
        <begin position="344"/>
        <end position="360"/>
    </location>
</feature>
<protein>
    <submittedName>
        <fullName evidence="10">Phospholipid carrier-dependent glycosyltransferase</fullName>
    </submittedName>
</protein>
<feature type="transmembrane region" description="Helical" evidence="8">
    <location>
        <begin position="100"/>
        <end position="119"/>
    </location>
</feature>
<feature type="transmembrane region" description="Helical" evidence="8">
    <location>
        <begin position="372"/>
        <end position="391"/>
    </location>
</feature>
<dbReference type="GO" id="GO:0009103">
    <property type="term" value="P:lipopolysaccharide biosynthetic process"/>
    <property type="evidence" value="ECO:0007669"/>
    <property type="project" value="UniProtKB-ARBA"/>
</dbReference>
<keyword evidence="7 8" id="KW-0472">Membrane</keyword>
<feature type="transmembrane region" description="Helical" evidence="8">
    <location>
        <begin position="198"/>
        <end position="215"/>
    </location>
</feature>
<feature type="transmembrane region" description="Helical" evidence="8">
    <location>
        <begin position="175"/>
        <end position="192"/>
    </location>
</feature>
<evidence type="ECO:0000256" key="5">
    <source>
        <dbReference type="ARBA" id="ARBA00022692"/>
    </source>
</evidence>
<feature type="domain" description="ArnT-like N-terminal" evidence="9">
    <location>
        <begin position="17"/>
        <end position="276"/>
    </location>
</feature>
<reference evidence="10" key="1">
    <citation type="submission" date="2021-04" db="EMBL/GenBank/DDBJ databases">
        <title>Genome sequence of Woronichinia naegeliana from Washington state freshwater lake bloom.</title>
        <authorList>
            <person name="Dreher T.W."/>
        </authorList>
    </citation>
    <scope>NUCLEOTIDE SEQUENCE</scope>
    <source>
        <strain evidence="10">WA131</strain>
    </source>
</reference>
<organism evidence="10">
    <name type="scientific">Woronichinia naegeliana WA131</name>
    <dbReference type="NCBI Taxonomy" id="2824559"/>
    <lineage>
        <taxon>Bacteria</taxon>
        <taxon>Bacillati</taxon>
        <taxon>Cyanobacteriota</taxon>
        <taxon>Cyanophyceae</taxon>
        <taxon>Synechococcales</taxon>
        <taxon>Coelosphaeriaceae</taxon>
        <taxon>Woronichinia</taxon>
    </lineage>
</organism>
<keyword evidence="2" id="KW-1003">Cell membrane</keyword>
<feature type="transmembrane region" description="Helical" evidence="8">
    <location>
        <begin position="283"/>
        <end position="304"/>
    </location>
</feature>
<keyword evidence="5 8" id="KW-0812">Transmembrane</keyword>